<dbReference type="GO" id="GO:0016757">
    <property type="term" value="F:glycosyltransferase activity"/>
    <property type="evidence" value="ECO:0007669"/>
    <property type="project" value="InterPro"/>
</dbReference>
<evidence type="ECO:0000313" key="2">
    <source>
        <dbReference type="EMBL" id="KAJ4772646.1"/>
    </source>
</evidence>
<dbReference type="PANTHER" id="PTHR20961">
    <property type="entry name" value="GLYCOSYLTRANSFERASE"/>
    <property type="match status" value="1"/>
</dbReference>
<reference evidence="2" key="1">
    <citation type="submission" date="2022-08" db="EMBL/GenBank/DDBJ databases">
        <authorList>
            <person name="Marques A."/>
        </authorList>
    </citation>
    <scope>NUCLEOTIDE SEQUENCE</scope>
    <source>
        <strain evidence="2">RhyPub2mFocal</strain>
        <tissue evidence="2">Leaves</tissue>
    </source>
</reference>
<dbReference type="EMBL" id="JAMFTS010000003">
    <property type="protein sequence ID" value="KAJ4772646.1"/>
    <property type="molecule type" value="Genomic_DNA"/>
</dbReference>
<keyword evidence="1" id="KW-0812">Transmembrane</keyword>
<comment type="caution">
    <text evidence="2">The sequence shown here is derived from an EMBL/GenBank/DDBJ whole genome shotgun (WGS) entry which is preliminary data.</text>
</comment>
<sequence length="295" mass="33515">MFKRQKGKIKSLCPAFLRKSNSLPLEKEGKPHSIHRLLLLLILAFYSAASVFRLANSPIIRRSDSDSEIKTHFSNIALHAKREKPTRASLPCSALINGETDETNSGDGVLCCDRSHYRTDLCYMRGDIRTEPASNPANIFLYGAQQEAVTEKIKPYTRKFEEGIMNSIEEVTINPNILLANQTASDMCDVVHDVPAIVFSTGGYTGNLYHEFSDGLIPLYITSKRFEKEVVFVVLEYHRWWGVKYQGILEQMTNYPVVDFREDRRVHCFKEMIVGMKIHGELIIDPQLMPGAKLT</sequence>
<dbReference type="InterPro" id="IPR007657">
    <property type="entry name" value="Glycosyltransferase_61"/>
</dbReference>
<keyword evidence="3" id="KW-1185">Reference proteome</keyword>
<accession>A0AAV8E2N3</accession>
<evidence type="ECO:0000313" key="3">
    <source>
        <dbReference type="Proteomes" id="UP001140206"/>
    </source>
</evidence>
<evidence type="ECO:0000256" key="1">
    <source>
        <dbReference type="SAM" id="Phobius"/>
    </source>
</evidence>
<dbReference type="PANTHER" id="PTHR20961:SF102">
    <property type="entry name" value="OS05G0391600 PROTEIN"/>
    <property type="match status" value="1"/>
</dbReference>
<keyword evidence="1" id="KW-1133">Transmembrane helix</keyword>
<feature type="transmembrane region" description="Helical" evidence="1">
    <location>
        <begin position="37"/>
        <end position="55"/>
    </location>
</feature>
<gene>
    <name evidence="2" type="ORF">LUZ62_056903</name>
</gene>
<dbReference type="Proteomes" id="UP001140206">
    <property type="component" value="Chromosome 3"/>
</dbReference>
<organism evidence="2 3">
    <name type="scientific">Rhynchospora pubera</name>
    <dbReference type="NCBI Taxonomy" id="906938"/>
    <lineage>
        <taxon>Eukaryota</taxon>
        <taxon>Viridiplantae</taxon>
        <taxon>Streptophyta</taxon>
        <taxon>Embryophyta</taxon>
        <taxon>Tracheophyta</taxon>
        <taxon>Spermatophyta</taxon>
        <taxon>Magnoliopsida</taxon>
        <taxon>Liliopsida</taxon>
        <taxon>Poales</taxon>
        <taxon>Cyperaceae</taxon>
        <taxon>Cyperoideae</taxon>
        <taxon>Rhynchosporeae</taxon>
        <taxon>Rhynchospora</taxon>
    </lineage>
</organism>
<proteinExistence type="predicted"/>
<keyword evidence="1" id="KW-0472">Membrane</keyword>
<name>A0AAV8E2N3_9POAL</name>
<dbReference type="AlphaFoldDB" id="A0AAV8E2N3"/>
<protein>
    <submittedName>
        <fullName evidence="2">Glycosyltransferase family 61 protein</fullName>
    </submittedName>
</protein>